<dbReference type="OrthoDB" id="1817311at2"/>
<dbReference type="EMBL" id="JEOB01000004">
    <property type="protein sequence ID" value="EXM38652.1"/>
    <property type="molecule type" value="Genomic_DNA"/>
</dbReference>
<evidence type="ECO:0000313" key="4">
    <source>
        <dbReference type="EMBL" id="EXM38652.1"/>
    </source>
</evidence>
<evidence type="ECO:0000256" key="3">
    <source>
        <dbReference type="SAM" id="Phobius"/>
    </source>
</evidence>
<organism evidence="4 5">
    <name type="scientific">Ruminococcus albus SY3</name>
    <dbReference type="NCBI Taxonomy" id="1341156"/>
    <lineage>
        <taxon>Bacteria</taxon>
        <taxon>Bacillati</taxon>
        <taxon>Bacillota</taxon>
        <taxon>Clostridia</taxon>
        <taxon>Eubacteriales</taxon>
        <taxon>Oscillospiraceae</taxon>
        <taxon>Ruminococcus</taxon>
    </lineage>
</organism>
<feature type="compositionally biased region" description="Basic and acidic residues" evidence="2">
    <location>
        <begin position="94"/>
        <end position="118"/>
    </location>
</feature>
<gene>
    <name evidence="4" type="ORF">RASY3_17690</name>
</gene>
<feature type="compositionally biased region" description="Polar residues" evidence="2">
    <location>
        <begin position="67"/>
        <end position="79"/>
    </location>
</feature>
<name>A0A011UZN5_RUMAL</name>
<comment type="caution">
    <text evidence="4">The sequence shown here is derived from an EMBL/GenBank/DDBJ whole genome shotgun (WGS) entry which is preliminary data.</text>
</comment>
<dbReference type="Proteomes" id="UP000021369">
    <property type="component" value="Unassembled WGS sequence"/>
</dbReference>
<dbReference type="PATRIC" id="fig|1341156.4.peg.3139"/>
<proteinExistence type="predicted"/>
<evidence type="ECO:0000256" key="1">
    <source>
        <dbReference type="SAM" id="Coils"/>
    </source>
</evidence>
<feature type="coiled-coil region" evidence="1">
    <location>
        <begin position="363"/>
        <end position="390"/>
    </location>
</feature>
<feature type="region of interest" description="Disordered" evidence="2">
    <location>
        <begin position="37"/>
        <end position="118"/>
    </location>
</feature>
<keyword evidence="3" id="KW-0812">Transmembrane</keyword>
<feature type="transmembrane region" description="Helical" evidence="3">
    <location>
        <begin position="6"/>
        <end position="25"/>
    </location>
</feature>
<sequence>MVRSSLKLWIGIAVIVVVVFSGLLIKYSLRRDPFSIERSGKNLSDEGDVTAENDGLTTDADDVLPDTDSNITTTISGEESQPDEETPVVTQSTEKIDNRRKTETTTTRSDKEVKEEKLKKAKKELEAASEKFEKAGEKLDQCNQALDDAKSRRDQLQGEYDNAKSKYEEIKRNYDEKQKENFNKGMLGFFESIHDHKGIETLNDSDLVSLSNMGDSADAASLECMKRSIEYLNFINEIRKAEGKPEVKVSCKLMALAALNNDLYSADNSNSNGTGLDEDLAIGFDDPFTIWYYDEKDDNGGNYLSLVNEEHIAAGFAYSHKNGNVHNVLFCDKGYDAGRMMPLAEFSEKFNTYYSTAIKGKSYSGAEEAMKRAESALNSAKQAVTDKEKAAQSASSAYGSAKTVYEQKQNAVDELE</sequence>
<dbReference type="Gene3D" id="1.20.120.330">
    <property type="entry name" value="Nucleotidyltransferases domain 2"/>
    <property type="match status" value="1"/>
</dbReference>
<dbReference type="InterPro" id="IPR035940">
    <property type="entry name" value="CAP_sf"/>
</dbReference>
<keyword evidence="3" id="KW-1133">Transmembrane helix</keyword>
<keyword evidence="5" id="KW-1185">Reference proteome</keyword>
<dbReference type="SUPFAM" id="SSF55797">
    <property type="entry name" value="PR-1-like"/>
    <property type="match status" value="1"/>
</dbReference>
<feature type="region of interest" description="Disordered" evidence="2">
    <location>
        <begin position="394"/>
        <end position="416"/>
    </location>
</feature>
<dbReference type="AlphaFoldDB" id="A0A011UZN5"/>
<accession>A0A011UZN5</accession>
<keyword evidence="1" id="KW-0175">Coiled coil</keyword>
<keyword evidence="3" id="KW-0472">Membrane</keyword>
<reference evidence="4 5" key="1">
    <citation type="submission" date="2013-06" db="EMBL/GenBank/DDBJ databases">
        <title>Rumen cellulosomics: divergent fiber-degrading strategies revealed by comparative genome-wide analysis of six Ruminococcal strains.</title>
        <authorList>
            <person name="Dassa B."/>
            <person name="Borovok I."/>
            <person name="Lamed R."/>
            <person name="Flint H."/>
            <person name="Yeoman C.J."/>
            <person name="White B."/>
            <person name="Bayer E.A."/>
        </authorList>
    </citation>
    <scope>NUCLEOTIDE SEQUENCE [LARGE SCALE GENOMIC DNA]</scope>
    <source>
        <strain evidence="4 5">SY3</strain>
    </source>
</reference>
<protein>
    <submittedName>
        <fullName evidence="4">Uncharacterized protein</fullName>
    </submittedName>
</protein>
<evidence type="ECO:0000256" key="2">
    <source>
        <dbReference type="SAM" id="MobiDB-lite"/>
    </source>
</evidence>
<dbReference type="RefSeq" id="WP_037290328.1">
    <property type="nucleotide sequence ID" value="NZ_JEOB01000004.1"/>
</dbReference>
<evidence type="ECO:0000313" key="5">
    <source>
        <dbReference type="Proteomes" id="UP000021369"/>
    </source>
</evidence>